<evidence type="ECO:0000313" key="2">
    <source>
        <dbReference type="Proteomes" id="UP000580654"/>
    </source>
</evidence>
<comment type="caution">
    <text evidence="1">The sequence shown here is derived from an EMBL/GenBank/DDBJ whole genome shotgun (WGS) entry which is preliminary data.</text>
</comment>
<protein>
    <submittedName>
        <fullName evidence="1">Uncharacterized protein</fullName>
    </submittedName>
</protein>
<evidence type="ECO:0000313" key="1">
    <source>
        <dbReference type="EMBL" id="MBB5694707.1"/>
    </source>
</evidence>
<dbReference type="AlphaFoldDB" id="A0A840YEA7"/>
<proteinExistence type="predicted"/>
<name>A0A840YEA7_9PROT</name>
<reference evidence="1 2" key="1">
    <citation type="submission" date="2020-08" db="EMBL/GenBank/DDBJ databases">
        <title>Genomic Encyclopedia of Type Strains, Phase IV (KMG-IV): sequencing the most valuable type-strain genomes for metagenomic binning, comparative biology and taxonomic classification.</title>
        <authorList>
            <person name="Goeker M."/>
        </authorList>
    </citation>
    <scope>NUCLEOTIDE SEQUENCE [LARGE SCALE GENOMIC DNA]</scope>
    <source>
        <strain evidence="1 2">DSM 25622</strain>
    </source>
</reference>
<accession>A0A840YEA7</accession>
<organism evidence="1 2">
    <name type="scientific">Muricoccus pecuniae</name>
    <dbReference type="NCBI Taxonomy" id="693023"/>
    <lineage>
        <taxon>Bacteria</taxon>
        <taxon>Pseudomonadati</taxon>
        <taxon>Pseudomonadota</taxon>
        <taxon>Alphaproteobacteria</taxon>
        <taxon>Acetobacterales</taxon>
        <taxon>Roseomonadaceae</taxon>
        <taxon>Muricoccus</taxon>
    </lineage>
</organism>
<sequence length="56" mass="5824">MLLKPGEQILNEELALRVASGTSDIQRLPAQFRLDGVEGGDAAAVRPLSGFTAADG</sequence>
<dbReference type="EMBL" id="JACIJD010000012">
    <property type="protein sequence ID" value="MBB5694707.1"/>
    <property type="molecule type" value="Genomic_DNA"/>
</dbReference>
<dbReference type="Proteomes" id="UP000580654">
    <property type="component" value="Unassembled WGS sequence"/>
</dbReference>
<gene>
    <name evidence="1" type="ORF">FHS87_002759</name>
</gene>
<keyword evidence="2" id="KW-1185">Reference proteome</keyword>